<dbReference type="PROSITE" id="PS51265">
    <property type="entry name" value="ZF_DBF4"/>
    <property type="match status" value="1"/>
</dbReference>
<evidence type="ECO:0000259" key="6">
    <source>
        <dbReference type="PROSITE" id="PS51265"/>
    </source>
</evidence>
<dbReference type="RefSeq" id="XP_018583903.2">
    <property type="nucleotide sequence ID" value="XM_018728387.2"/>
</dbReference>
<dbReference type="AlphaFoldDB" id="A0A8C9RHC0"/>
<dbReference type="OrthoDB" id="21380at2759"/>
<evidence type="ECO:0000313" key="7">
    <source>
        <dbReference type="Ensembl" id="ENSSFOP00015019018.2"/>
    </source>
</evidence>
<keyword evidence="2 4" id="KW-0863">Zinc-finger</keyword>
<evidence type="ECO:0000313" key="8">
    <source>
        <dbReference type="Proteomes" id="UP000694397"/>
    </source>
</evidence>
<dbReference type="InterPro" id="IPR036420">
    <property type="entry name" value="BRCT_dom_sf"/>
</dbReference>
<dbReference type="GO" id="GO:0003676">
    <property type="term" value="F:nucleic acid binding"/>
    <property type="evidence" value="ECO:0007669"/>
    <property type="project" value="InterPro"/>
</dbReference>
<organism evidence="7 8">
    <name type="scientific">Scleropages formosus</name>
    <name type="common">Asian bonytongue</name>
    <name type="synonym">Osteoglossum formosum</name>
    <dbReference type="NCBI Taxonomy" id="113540"/>
    <lineage>
        <taxon>Eukaryota</taxon>
        <taxon>Metazoa</taxon>
        <taxon>Chordata</taxon>
        <taxon>Craniata</taxon>
        <taxon>Vertebrata</taxon>
        <taxon>Euteleostomi</taxon>
        <taxon>Actinopterygii</taxon>
        <taxon>Neopterygii</taxon>
        <taxon>Teleostei</taxon>
        <taxon>Osteoglossocephala</taxon>
        <taxon>Osteoglossomorpha</taxon>
        <taxon>Osteoglossiformes</taxon>
        <taxon>Osteoglossidae</taxon>
        <taxon>Scleropages</taxon>
    </lineage>
</organism>
<feature type="region of interest" description="Disordered" evidence="5">
    <location>
        <begin position="465"/>
        <end position="518"/>
    </location>
</feature>
<reference evidence="7" key="3">
    <citation type="submission" date="2025-09" db="UniProtKB">
        <authorList>
            <consortium name="Ensembl"/>
        </authorList>
    </citation>
    <scope>IDENTIFICATION</scope>
</reference>
<dbReference type="Gene3D" id="6.10.250.3410">
    <property type="entry name" value="DBF zinc finger"/>
    <property type="match status" value="1"/>
</dbReference>
<feature type="region of interest" description="Disordered" evidence="5">
    <location>
        <begin position="537"/>
        <end position="584"/>
    </location>
</feature>
<dbReference type="FunFam" id="6.10.250.3410:FF:000001">
    <property type="entry name" value="Protein DBF4 homolog A"/>
    <property type="match status" value="1"/>
</dbReference>
<dbReference type="InterPro" id="IPR006572">
    <property type="entry name" value="Znf_DBF"/>
</dbReference>
<dbReference type="GeneID" id="108919952"/>
<dbReference type="GO" id="GO:1901987">
    <property type="term" value="P:regulation of cell cycle phase transition"/>
    <property type="evidence" value="ECO:0007669"/>
    <property type="project" value="TreeGrafter"/>
</dbReference>
<dbReference type="SMART" id="SM00586">
    <property type="entry name" value="ZnF_DBF"/>
    <property type="match status" value="1"/>
</dbReference>
<feature type="compositionally biased region" description="Basic and acidic residues" evidence="5">
    <location>
        <begin position="555"/>
        <end position="566"/>
    </location>
</feature>
<dbReference type="PANTHER" id="PTHR15375">
    <property type="entry name" value="ACTIVATOR OF S-PHASE KINASE-RELATED"/>
    <property type="match status" value="1"/>
</dbReference>
<name>A0A8C9RHC0_SCLFO</name>
<accession>A0A8C9RHC0</accession>
<feature type="region of interest" description="Disordered" evidence="5">
    <location>
        <begin position="224"/>
        <end position="269"/>
    </location>
</feature>
<reference evidence="7" key="2">
    <citation type="submission" date="2025-08" db="UniProtKB">
        <authorList>
            <consortium name="Ensembl"/>
        </authorList>
    </citation>
    <scope>IDENTIFICATION</scope>
</reference>
<evidence type="ECO:0000256" key="2">
    <source>
        <dbReference type="ARBA" id="ARBA00022771"/>
    </source>
</evidence>
<dbReference type="PANTHER" id="PTHR15375:SF24">
    <property type="entry name" value="PROTEIN DBF4 HOMOLOG B"/>
    <property type="match status" value="1"/>
</dbReference>
<protein>
    <submittedName>
        <fullName evidence="7">Uncharacterized LOC108919952</fullName>
    </submittedName>
</protein>
<dbReference type="GO" id="GO:0010571">
    <property type="term" value="P:positive regulation of nuclear cell cycle DNA replication"/>
    <property type="evidence" value="ECO:0007669"/>
    <property type="project" value="TreeGrafter"/>
</dbReference>
<dbReference type="InterPro" id="IPR038545">
    <property type="entry name" value="Znf_DBF_sf"/>
</dbReference>
<evidence type="ECO:0000256" key="5">
    <source>
        <dbReference type="SAM" id="MobiDB-lite"/>
    </source>
</evidence>
<dbReference type="Pfam" id="PF07535">
    <property type="entry name" value="zf-DBF"/>
    <property type="match status" value="1"/>
</dbReference>
<feature type="domain" description="DBF4-type" evidence="6">
    <location>
        <begin position="274"/>
        <end position="323"/>
    </location>
</feature>
<evidence type="ECO:0000256" key="1">
    <source>
        <dbReference type="ARBA" id="ARBA00022723"/>
    </source>
</evidence>
<dbReference type="InterPro" id="IPR051590">
    <property type="entry name" value="Replication_Regulatory_Kinase"/>
</dbReference>
<evidence type="ECO:0000256" key="3">
    <source>
        <dbReference type="ARBA" id="ARBA00022833"/>
    </source>
</evidence>
<dbReference type="GO" id="GO:0043539">
    <property type="term" value="F:protein serine/threonine kinase activator activity"/>
    <property type="evidence" value="ECO:0007669"/>
    <property type="project" value="TreeGrafter"/>
</dbReference>
<proteinExistence type="predicted"/>
<keyword evidence="1" id="KW-0479">Metal-binding</keyword>
<evidence type="ECO:0000256" key="4">
    <source>
        <dbReference type="PROSITE-ProRule" id="PRU00600"/>
    </source>
</evidence>
<dbReference type="Ensembl" id="ENSSFOT00015019236.2">
    <property type="protein sequence ID" value="ENSSFOP00015019018.2"/>
    <property type="gene ID" value="ENSSFOG00015012244.2"/>
</dbReference>
<keyword evidence="3" id="KW-0862">Zinc</keyword>
<keyword evidence="8" id="KW-1185">Reference proteome</keyword>
<dbReference type="GeneTree" id="ENSGT00530000063909"/>
<feature type="compositionally biased region" description="Basic and acidic residues" evidence="5">
    <location>
        <begin position="237"/>
        <end position="254"/>
    </location>
</feature>
<feature type="compositionally biased region" description="Polar residues" evidence="5">
    <location>
        <begin position="470"/>
        <end position="485"/>
    </location>
</feature>
<dbReference type="SUPFAM" id="SSF52113">
    <property type="entry name" value="BRCT domain"/>
    <property type="match status" value="1"/>
</dbReference>
<dbReference type="GO" id="GO:0031431">
    <property type="term" value="C:Dbf4-dependent protein kinase complex"/>
    <property type="evidence" value="ECO:0007669"/>
    <property type="project" value="TreeGrafter"/>
</dbReference>
<dbReference type="GO" id="GO:0008270">
    <property type="term" value="F:zinc ion binding"/>
    <property type="evidence" value="ECO:0007669"/>
    <property type="project" value="UniProtKB-KW"/>
</dbReference>
<gene>
    <name evidence="7" type="primary">dbf4b</name>
</gene>
<dbReference type="Proteomes" id="UP000694397">
    <property type="component" value="Chromosome 20"/>
</dbReference>
<feature type="compositionally biased region" description="Pro residues" evidence="5">
    <location>
        <begin position="227"/>
        <end position="236"/>
    </location>
</feature>
<reference evidence="7 8" key="1">
    <citation type="submission" date="2019-04" db="EMBL/GenBank/DDBJ databases">
        <authorList>
            <consortium name="Wellcome Sanger Institute Data Sharing"/>
        </authorList>
    </citation>
    <scope>NUCLEOTIDE SEQUENCE [LARGE SCALE GENOMIC DNA]</scope>
</reference>
<sequence length="778" mass="85340">MKRWTQVQQLLGLRSPGVRPLCGKSFYLDEVKSRHCAAVLEEAISWLGGTVESFLNKDVSFVVSGSREAWPGRASGRERERDGGVLEKAQLMSPPACVNPKDTPCRSSQPPVTPRPIAIESRGKALLEKAIWNNERCRWSSVLSKARSWGVKIVHVDDFLEYIEQAVVESCQFKRSLVKSSLSRIVKAGALKPPFLKIEDCSRKYQPLRLQPVSLPTLNYGGRFSPFEPPVPTPPPKPKEQGRSEVRERSRELRTSQGKPPSLLPLTPSAQPVRRKTLGYCECCQLKFQDQEEHLQSEQHRRFAQDASQYSVVDQLVALMQPSFVEVEVHDLPLIRLPSPQALEADPFVDMEPQGNSDTEQAIQNLLSLSSPLQRTAHPNLFVRHEEAIEVSAEPPLKTVSIPNSTEQEVASLVLPGALTTSIAMPSLVCPQTMSACGVAPGKLQSEQKKQPEDDHLQMETCKVPEDDLSSSGCSPAFNPWSSQNPRKRSRSCIPSTRTPKKRRTTLKPMSDPSMGCTVFPVKPQLGSFSHWLEPLSSAVSSPGQGSCPGMDQQDQDREKNHEQEHVSAAGDGEMSQDMEPSCGRGAPLADGGFSESYLNRGVCESPLLKEHTVPEPCASVFHRDVSESHPIVPLPPLGVNTHQAPLSFRDGLDPVSAAVVCSQHFPSPLSFSPHPSLLFSASHACHYQEVQDSNNPPSNTLSSMCTEALIPGPSACSPSSDSDWDCGLLSHLSHPTTGGHCILDMELLQRECAGMQDTSYESQLFSVLQPPTPLPSL</sequence>